<dbReference type="GO" id="GO:0005198">
    <property type="term" value="F:structural molecule activity"/>
    <property type="evidence" value="ECO:0007669"/>
    <property type="project" value="UniProtKB-UniRule"/>
</dbReference>
<keyword evidence="6" id="KW-0969">Cilium</keyword>
<feature type="domain" description="Flagellin C-terminal" evidence="5">
    <location>
        <begin position="205"/>
        <end position="290"/>
    </location>
</feature>
<dbReference type="InterPro" id="IPR001029">
    <property type="entry name" value="Flagellin_N"/>
</dbReference>
<evidence type="ECO:0000256" key="1">
    <source>
        <dbReference type="ARBA" id="ARBA00005709"/>
    </source>
</evidence>
<protein>
    <recommendedName>
        <fullName evidence="3">Flagellin</fullName>
    </recommendedName>
</protein>
<evidence type="ECO:0000259" key="5">
    <source>
        <dbReference type="Pfam" id="PF00700"/>
    </source>
</evidence>
<evidence type="ECO:0000313" key="6">
    <source>
        <dbReference type="EMBL" id="CDM64919.1"/>
    </source>
</evidence>
<keyword evidence="3" id="KW-0964">Secreted</keyword>
<comment type="subcellular location">
    <subcellularLocation>
        <location evidence="3">Secreted</location>
    </subcellularLocation>
    <subcellularLocation>
        <location evidence="3">Bacterial flagellum</location>
    </subcellularLocation>
</comment>
<evidence type="ECO:0000256" key="3">
    <source>
        <dbReference type="RuleBase" id="RU362073"/>
    </source>
</evidence>
<dbReference type="Gene3D" id="1.20.1330.10">
    <property type="entry name" value="f41 fragment of flagellin, N-terminal domain"/>
    <property type="match status" value="1"/>
</dbReference>
<dbReference type="OrthoDB" id="9796789at2"/>
<dbReference type="PANTHER" id="PTHR42792">
    <property type="entry name" value="FLAGELLIN"/>
    <property type="match status" value="1"/>
</dbReference>
<dbReference type="Proteomes" id="UP000031518">
    <property type="component" value="Unassembled WGS sequence"/>
</dbReference>
<comment type="similarity">
    <text evidence="1 3">Belongs to the bacterial flagellin family.</text>
</comment>
<dbReference type="GO" id="GO:0009288">
    <property type="term" value="C:bacterial-type flagellum"/>
    <property type="evidence" value="ECO:0007669"/>
    <property type="project" value="UniProtKB-SubCell"/>
</dbReference>
<keyword evidence="7" id="KW-1185">Reference proteome</keyword>
<evidence type="ECO:0000259" key="4">
    <source>
        <dbReference type="Pfam" id="PF00669"/>
    </source>
</evidence>
<dbReference type="PRINTS" id="PR00207">
    <property type="entry name" value="FLAGELLIN"/>
</dbReference>
<proteinExistence type="inferred from homology"/>
<dbReference type="SUPFAM" id="SSF64518">
    <property type="entry name" value="Phase 1 flagellin"/>
    <property type="match status" value="1"/>
</dbReference>
<comment type="function">
    <text evidence="3">Flagellin is the subunit protein which polymerizes to form the filaments of bacterial flagella.</text>
</comment>
<organism evidence="6 7">
    <name type="scientific">Pyrinomonas methylaliphatogenes</name>
    <dbReference type="NCBI Taxonomy" id="454194"/>
    <lineage>
        <taxon>Bacteria</taxon>
        <taxon>Pseudomonadati</taxon>
        <taxon>Acidobacteriota</taxon>
        <taxon>Blastocatellia</taxon>
        <taxon>Blastocatellales</taxon>
        <taxon>Pyrinomonadaceae</taxon>
        <taxon>Pyrinomonas</taxon>
    </lineage>
</organism>
<name>A0A0B6WXA3_9BACT</name>
<accession>A0A0B6WXA3</accession>
<dbReference type="STRING" id="454194.PYK22_00914"/>
<dbReference type="PANTHER" id="PTHR42792:SF2">
    <property type="entry name" value="FLAGELLIN"/>
    <property type="match status" value="1"/>
</dbReference>
<keyword evidence="6" id="KW-0282">Flagellum</keyword>
<dbReference type="EMBL" id="CBXV010000004">
    <property type="protein sequence ID" value="CDM64919.1"/>
    <property type="molecule type" value="Genomic_DNA"/>
</dbReference>
<dbReference type="GO" id="GO:0005576">
    <property type="term" value="C:extracellular region"/>
    <property type="evidence" value="ECO:0007669"/>
    <property type="project" value="UniProtKB-SubCell"/>
</dbReference>
<keyword evidence="6" id="KW-0966">Cell projection</keyword>
<gene>
    <name evidence="6" type="ORF">PYK22_00914</name>
</gene>
<dbReference type="RefSeq" id="WP_041974972.1">
    <property type="nucleotide sequence ID" value="NZ_CBXV010000004.1"/>
</dbReference>
<feature type="domain" description="Flagellin N-terminal" evidence="4">
    <location>
        <begin position="7"/>
        <end position="125"/>
    </location>
</feature>
<dbReference type="Pfam" id="PF00700">
    <property type="entry name" value="Flagellin_C"/>
    <property type="match status" value="1"/>
</dbReference>
<evidence type="ECO:0000313" key="7">
    <source>
        <dbReference type="Proteomes" id="UP000031518"/>
    </source>
</evidence>
<keyword evidence="2 3" id="KW-0975">Bacterial flagellum</keyword>
<dbReference type="AlphaFoldDB" id="A0A0B6WXA3"/>
<reference evidence="6 7" key="1">
    <citation type="submission" date="2013-12" db="EMBL/GenBank/DDBJ databases">
        <authorList>
            <person name="Stott M."/>
        </authorList>
    </citation>
    <scope>NUCLEOTIDE SEQUENCE [LARGE SCALE GENOMIC DNA]</scope>
    <source>
        <strain evidence="6 7">K22</strain>
    </source>
</reference>
<dbReference type="Pfam" id="PF00669">
    <property type="entry name" value="Flagellin_N"/>
    <property type="match status" value="1"/>
</dbReference>
<dbReference type="InterPro" id="IPR001492">
    <property type="entry name" value="Flagellin"/>
</dbReference>
<evidence type="ECO:0000256" key="2">
    <source>
        <dbReference type="ARBA" id="ARBA00023143"/>
    </source>
</evidence>
<reference evidence="6 7" key="2">
    <citation type="submission" date="2015-01" db="EMBL/GenBank/DDBJ databases">
        <title>Complete genome sequence of Pyrinomonas methylaliphatogenes type strain K22T.</title>
        <authorList>
            <person name="Lee K.C.Y."/>
            <person name="Power J.F."/>
            <person name="Dunfield P.F."/>
            <person name="Morgan X.C."/>
            <person name="Huttenhower C."/>
            <person name="Stott M.B."/>
        </authorList>
    </citation>
    <scope>NUCLEOTIDE SEQUENCE [LARGE SCALE GENOMIC DNA]</scope>
    <source>
        <strain evidence="6 7">K22</strain>
    </source>
</reference>
<dbReference type="InterPro" id="IPR046358">
    <property type="entry name" value="Flagellin_C"/>
</dbReference>
<sequence length="291" mass="30122">MSFSLVNNLASLDSQSRLSATSAKLNRTLQRLSSGLRINNSGDDAAGLAIANVFRNDIAKLSQGIRNANDGVSTLQIIDGGLATISTLLDRAMTLATQSASDTFTGDRNTLNNELQKVVAEISRQAQNIGLASNNATDPGWDRFAKTLNVFIGGGTTATSSNNSVTIDLSGVNVDAAGLGFATYSGGTYTSTIDISTQANATTAIQTIRTAVDTLGVVQGKVGAGQNNLAQAIDLATSQLTNFQAAESRIRDADIAAEASDLSRLTILQQAGVAALAQANQSNQAVLSLLR</sequence>